<evidence type="ECO:0000313" key="2">
    <source>
        <dbReference type="EMBL" id="EGZ26452.1"/>
    </source>
</evidence>
<dbReference type="RefSeq" id="XP_009521740.1">
    <property type="nucleotide sequence ID" value="XM_009523445.1"/>
</dbReference>
<gene>
    <name evidence="2" type="ORF">PHYSODRAFT_350336</name>
</gene>
<keyword evidence="3" id="KW-1185">Reference proteome</keyword>
<accession>G4YT58</accession>
<feature type="compositionally biased region" description="Basic and acidic residues" evidence="1">
    <location>
        <begin position="1512"/>
        <end position="1521"/>
    </location>
</feature>
<dbReference type="GeneID" id="20649125"/>
<proteinExistence type="predicted"/>
<dbReference type="Proteomes" id="UP000002640">
    <property type="component" value="Unassembled WGS sequence"/>
</dbReference>
<evidence type="ECO:0000256" key="1">
    <source>
        <dbReference type="SAM" id="MobiDB-lite"/>
    </source>
</evidence>
<dbReference type="KEGG" id="psoj:PHYSODRAFT_350336"/>
<reference evidence="2 3" key="1">
    <citation type="journal article" date="2006" name="Science">
        <title>Phytophthora genome sequences uncover evolutionary origins and mechanisms of pathogenesis.</title>
        <authorList>
            <person name="Tyler B.M."/>
            <person name="Tripathy S."/>
            <person name="Zhang X."/>
            <person name="Dehal P."/>
            <person name="Jiang R.H."/>
            <person name="Aerts A."/>
            <person name="Arredondo F.D."/>
            <person name="Baxter L."/>
            <person name="Bensasson D."/>
            <person name="Beynon J.L."/>
            <person name="Chapman J."/>
            <person name="Damasceno C.M."/>
            <person name="Dorrance A.E."/>
            <person name="Dou D."/>
            <person name="Dickerman A.W."/>
            <person name="Dubchak I.L."/>
            <person name="Garbelotto M."/>
            <person name="Gijzen M."/>
            <person name="Gordon S.G."/>
            <person name="Govers F."/>
            <person name="Grunwald N.J."/>
            <person name="Huang W."/>
            <person name="Ivors K.L."/>
            <person name="Jones R.W."/>
            <person name="Kamoun S."/>
            <person name="Krampis K."/>
            <person name="Lamour K.H."/>
            <person name="Lee M.K."/>
            <person name="McDonald W.H."/>
            <person name="Medina M."/>
            <person name="Meijer H.J."/>
            <person name="Nordberg E.K."/>
            <person name="Maclean D.J."/>
            <person name="Ospina-Giraldo M.D."/>
            <person name="Morris P.F."/>
            <person name="Phuntumart V."/>
            <person name="Putnam N.H."/>
            <person name="Rash S."/>
            <person name="Rose J.K."/>
            <person name="Sakihama Y."/>
            <person name="Salamov A.A."/>
            <person name="Savidor A."/>
            <person name="Scheuring C.F."/>
            <person name="Smith B.M."/>
            <person name="Sobral B.W."/>
            <person name="Terry A."/>
            <person name="Torto-Alalibo T.A."/>
            <person name="Win J."/>
            <person name="Xu Z."/>
            <person name="Zhang H."/>
            <person name="Grigoriev I.V."/>
            <person name="Rokhsar D.S."/>
            <person name="Boore J.L."/>
        </authorList>
    </citation>
    <scope>NUCLEOTIDE SEQUENCE [LARGE SCALE GENOMIC DNA]</scope>
    <source>
        <strain evidence="2 3">P6497</strain>
    </source>
</reference>
<dbReference type="EMBL" id="JH159152">
    <property type="protein sequence ID" value="EGZ26452.1"/>
    <property type="molecule type" value="Genomic_DNA"/>
</dbReference>
<evidence type="ECO:0000313" key="3">
    <source>
        <dbReference type="Proteomes" id="UP000002640"/>
    </source>
</evidence>
<feature type="region of interest" description="Disordered" evidence="1">
    <location>
        <begin position="1449"/>
        <end position="1521"/>
    </location>
</feature>
<protein>
    <submittedName>
        <fullName evidence="2">Uncharacterized protein</fullName>
    </submittedName>
</protein>
<dbReference type="OMA" id="WRHIAYL"/>
<dbReference type="InParanoid" id="G4YT58"/>
<name>G4YT58_PHYSP</name>
<feature type="compositionally biased region" description="Acidic residues" evidence="1">
    <location>
        <begin position="1158"/>
        <end position="1169"/>
    </location>
</feature>
<feature type="region of interest" description="Disordered" evidence="1">
    <location>
        <begin position="1150"/>
        <end position="1171"/>
    </location>
</feature>
<sequence>MASAVEQHRDLVVDGDVAQALDMCRRLLRTDSSLQRVGTAHLVLERLRSGGADDSSDDVNALLRLLGNYVAPTRELTEEILSLLLFCDHRVLLIHHLPKLTYQSKECVQLVVQAYLELLATDRSLLVPVLGSLAEMPLDNCEKNTVVEAAQSLLDAAEEEDIPAVVQSLLSMVTKSSAPKALARLRTECNRIESGTLSLTMEVIGRYATAGSVALTALLRLIRHVDPLATFDVVLLTFVMGKSAENELAVRATTAVAQSGRLHSRMMREAATMLVRPEWAYLLPSFVRFCSCVLAVCFRASTQPTLAPNLIASSVDSLIVLVETQGTVQEEALILLLTIASQPRKLLLLGNADSVQRTRSGLCWDVAEAIARRLSELARRNAGALASSSHLLLDHLHGIASATVESELDEKYPSHILDLLCSTMALLTKRERGIYSLLMITIQKQLVSRVGATGSSHDQQPFRLQSARSQQNRANSVEVKQLMAVFLTGHLLKNQVVVDSRDRKSLANWMLRLLTSANRDETLLHVMHFVRDEMSRTLHTSSIEQERTQLTSAISQVFRKKGLCWTPRDQAVQRLKDDKTMVLAFDDIDGAQRGISTGMEGLKTPLVVDATEFVTKMRFGIPPPSFGAMDTHDRETFKKLTEQKYFMKICLLRELFHCYLEFAPPAEQEEIVDAGFLFPANYDLSLDDEACGAIDPSALNNTIWNIVCALDIAVASTNFAAERYISTVASADSTRDCINQYSRMAARLRICLKQRDQLERTLNRQAVNIRNHLDRLDDTANSRQAQTRKEELEWLLLEVEIVEQMLKGQLRRVQGELPRASLYGLDFRVICLAFEGHRTNFMEPPLPLSYEVELLQIFNRHLQPDAVSSAGLNEDNTGSSYSGNKRSLVSRSEGHQAVKWLCHRAAELTRSISNDEYDQTGSVVDEDSEDESANAAAAQTATRNLMASSLAYIYDSFITILEACRIATAVGDSSWTDNMMKLLASGACTDEDMSSFHKPHACNETFFRFLARQSLELTDPTLACLVLDALVSLVLNTRKSPLISQLCLAVLHQTFPSVPIPSQFENDSGIFFSGLPLRSLPNAVISPNKGRVCSLGKYRCPSIKWRHIAYLVVGSWTYSNSASAGSHILAQYLEEMRTLIDAAAPRDDRRKKLKTSLEDSEDESEEDDLNERRQDELAVVVGGKHVVLKSLTNESLPYFIEAVLLCAIASLYRAAPRKSSGQGIAGSNPFAYYCRAMDVFQSALLVFAQAEVCGFNLPVKTNLLVLRGGAFAAKSAKVIVTKCITWRVDQSVGDSTGALGHLGVLFGAAYAMSAAMEMVTSAFQERVVLKMQLNGGSRKKGGWGSELLAKTYGKKYNTRRWISKTEAKLLPAFSHAIQELQDFLQDESEVNNIVLQAARAEWETAKSEWSEYERRDVMLSDDKLVSACRTLQPTEFTATILKDWRPAVSVDRDDDETDTENDDDHEGSQELDEESLSEEEDEDVDGFVVKSYAAASTNGVPSAAAPVLGGRKKPDVELHDNEDLGFPTIVVNFKKQKKHKS</sequence>
<feature type="compositionally biased region" description="Acidic residues" evidence="1">
    <location>
        <begin position="1452"/>
        <end position="1485"/>
    </location>
</feature>
<organism evidence="2 3">
    <name type="scientific">Phytophthora sojae (strain P6497)</name>
    <name type="common">Soybean stem and root rot agent</name>
    <name type="synonym">Phytophthora megasperma f. sp. glycines</name>
    <dbReference type="NCBI Taxonomy" id="1094619"/>
    <lineage>
        <taxon>Eukaryota</taxon>
        <taxon>Sar</taxon>
        <taxon>Stramenopiles</taxon>
        <taxon>Oomycota</taxon>
        <taxon>Peronosporomycetes</taxon>
        <taxon>Peronosporales</taxon>
        <taxon>Peronosporaceae</taxon>
        <taxon>Phytophthora</taxon>
    </lineage>
</organism>